<name>A0A9D4W9S0_PEA</name>
<sequence>MHAFKDKVTQKLSHLFANNSPASSSPQASSYPKEGKPVSSYLSYIIPSIYFDGSNSSKNQHDHKATHSSSSGYNYQNFEYQDVPYVDCDPAACNSTDLTKDEIINEDRTSTRNSSSCSSEVYEEANGHTPNNLKRSPINLSDDSTFISPELHEFFESCLPNIVKGRQWVLLYRAVR</sequence>
<gene>
    <name evidence="1" type="ORF">KIW84_063762</name>
</gene>
<keyword evidence="2" id="KW-1185">Reference proteome</keyword>
<dbReference type="EMBL" id="JAMSHJ010000006">
    <property type="protein sequence ID" value="KAI5398081.1"/>
    <property type="molecule type" value="Genomic_DNA"/>
</dbReference>
<evidence type="ECO:0000313" key="2">
    <source>
        <dbReference type="Proteomes" id="UP001058974"/>
    </source>
</evidence>
<dbReference type="Gramene" id="Psat06G0376200-T4">
    <property type="protein sequence ID" value="KAI5398081.1"/>
    <property type="gene ID" value="KIW84_063762"/>
</dbReference>
<reference evidence="1 2" key="1">
    <citation type="journal article" date="2022" name="Nat. Genet.">
        <title>Improved pea reference genome and pan-genome highlight genomic features and evolutionary characteristics.</title>
        <authorList>
            <person name="Yang T."/>
            <person name="Liu R."/>
            <person name="Luo Y."/>
            <person name="Hu S."/>
            <person name="Wang D."/>
            <person name="Wang C."/>
            <person name="Pandey M.K."/>
            <person name="Ge S."/>
            <person name="Xu Q."/>
            <person name="Li N."/>
            <person name="Li G."/>
            <person name="Huang Y."/>
            <person name="Saxena R.K."/>
            <person name="Ji Y."/>
            <person name="Li M."/>
            <person name="Yan X."/>
            <person name="He Y."/>
            <person name="Liu Y."/>
            <person name="Wang X."/>
            <person name="Xiang C."/>
            <person name="Varshney R.K."/>
            <person name="Ding H."/>
            <person name="Gao S."/>
            <person name="Zong X."/>
        </authorList>
    </citation>
    <scope>NUCLEOTIDE SEQUENCE [LARGE SCALE GENOMIC DNA]</scope>
    <source>
        <strain evidence="1 2">cv. Zhongwan 6</strain>
    </source>
</reference>
<organism evidence="1 2">
    <name type="scientific">Pisum sativum</name>
    <name type="common">Garden pea</name>
    <name type="synonym">Lathyrus oleraceus</name>
    <dbReference type="NCBI Taxonomy" id="3888"/>
    <lineage>
        <taxon>Eukaryota</taxon>
        <taxon>Viridiplantae</taxon>
        <taxon>Streptophyta</taxon>
        <taxon>Embryophyta</taxon>
        <taxon>Tracheophyta</taxon>
        <taxon>Spermatophyta</taxon>
        <taxon>Magnoliopsida</taxon>
        <taxon>eudicotyledons</taxon>
        <taxon>Gunneridae</taxon>
        <taxon>Pentapetalae</taxon>
        <taxon>rosids</taxon>
        <taxon>fabids</taxon>
        <taxon>Fabales</taxon>
        <taxon>Fabaceae</taxon>
        <taxon>Papilionoideae</taxon>
        <taxon>50 kb inversion clade</taxon>
        <taxon>NPAAA clade</taxon>
        <taxon>Hologalegina</taxon>
        <taxon>IRL clade</taxon>
        <taxon>Fabeae</taxon>
        <taxon>Lathyrus</taxon>
    </lineage>
</organism>
<evidence type="ECO:0000313" key="1">
    <source>
        <dbReference type="EMBL" id="KAI5398081.1"/>
    </source>
</evidence>
<dbReference type="AlphaFoldDB" id="A0A9D4W9S0"/>
<accession>A0A9D4W9S0</accession>
<dbReference type="Proteomes" id="UP001058974">
    <property type="component" value="Chromosome 6"/>
</dbReference>
<proteinExistence type="predicted"/>
<comment type="caution">
    <text evidence="1">The sequence shown here is derived from an EMBL/GenBank/DDBJ whole genome shotgun (WGS) entry which is preliminary data.</text>
</comment>
<protein>
    <submittedName>
        <fullName evidence="1">Uncharacterized protein</fullName>
    </submittedName>
</protein>